<dbReference type="Proteomes" id="UP000240418">
    <property type="component" value="Unassembled WGS sequence"/>
</dbReference>
<reference evidence="1 2" key="1">
    <citation type="submission" date="2018-03" db="EMBL/GenBank/DDBJ databases">
        <title>Genomic Encyclopedia of Archaeal and Bacterial Type Strains, Phase II (KMG-II): from individual species to whole genera.</title>
        <authorList>
            <person name="Goeker M."/>
        </authorList>
    </citation>
    <scope>NUCLEOTIDE SEQUENCE [LARGE SCALE GENOMIC DNA]</scope>
    <source>
        <strain evidence="1 2">DSM 100673</strain>
    </source>
</reference>
<keyword evidence="2" id="KW-1185">Reference proteome</keyword>
<dbReference type="EMBL" id="PYGJ01000001">
    <property type="protein sequence ID" value="PSL21955.1"/>
    <property type="molecule type" value="Genomic_DNA"/>
</dbReference>
<accession>A0A2P8FJR5</accession>
<name>A0A2P8FJR5_9RHOB</name>
<gene>
    <name evidence="1" type="ORF">CLV88_101379</name>
</gene>
<dbReference type="AlphaFoldDB" id="A0A2P8FJR5"/>
<comment type="caution">
    <text evidence="1">The sequence shown here is derived from an EMBL/GenBank/DDBJ whole genome shotgun (WGS) entry which is preliminary data.</text>
</comment>
<protein>
    <submittedName>
        <fullName evidence="1">Uncharacterized protein</fullName>
    </submittedName>
</protein>
<evidence type="ECO:0000313" key="1">
    <source>
        <dbReference type="EMBL" id="PSL21955.1"/>
    </source>
</evidence>
<organism evidence="1 2">
    <name type="scientific">Shimia abyssi</name>
    <dbReference type="NCBI Taxonomy" id="1662395"/>
    <lineage>
        <taxon>Bacteria</taxon>
        <taxon>Pseudomonadati</taxon>
        <taxon>Pseudomonadota</taxon>
        <taxon>Alphaproteobacteria</taxon>
        <taxon>Rhodobacterales</taxon>
        <taxon>Roseobacteraceae</taxon>
    </lineage>
</organism>
<evidence type="ECO:0000313" key="2">
    <source>
        <dbReference type="Proteomes" id="UP000240418"/>
    </source>
</evidence>
<sequence length="57" mass="6403">MRKLSWVIDIERQGARGIGKMLSVVALDTVFPRPPAYIGATLTQKAQNWGRKFEDSV</sequence>
<proteinExistence type="predicted"/>